<feature type="domain" description="Porin" evidence="5">
    <location>
        <begin position="7"/>
        <end position="309"/>
    </location>
</feature>
<accession>A0A4Y3IQU3</accession>
<dbReference type="OrthoDB" id="5858071at2"/>
<dbReference type="RefSeq" id="WP_141271520.1">
    <property type="nucleotide sequence ID" value="NZ_BJLH01000010.1"/>
</dbReference>
<evidence type="ECO:0000256" key="2">
    <source>
        <dbReference type="ARBA" id="ARBA00022729"/>
    </source>
</evidence>
<comment type="subcellular location">
    <subcellularLocation>
        <location evidence="1">Cell outer membrane</location>
        <topology evidence="1">Multi-pass membrane protein</topology>
    </subcellularLocation>
</comment>
<dbReference type="EMBL" id="BJLH01000010">
    <property type="protein sequence ID" value="GEA61130.1"/>
    <property type="molecule type" value="Genomic_DNA"/>
</dbReference>
<feature type="chain" id="PRO_5021214232" evidence="4">
    <location>
        <begin position="20"/>
        <end position="326"/>
    </location>
</feature>
<evidence type="ECO:0000256" key="4">
    <source>
        <dbReference type="SAM" id="SignalP"/>
    </source>
</evidence>
<evidence type="ECO:0000313" key="7">
    <source>
        <dbReference type="Proteomes" id="UP000318242"/>
    </source>
</evidence>
<comment type="caution">
    <text evidence="6">The sequence shown here is derived from an EMBL/GenBank/DDBJ whole genome shotgun (WGS) entry which is preliminary data.</text>
</comment>
<name>A0A4Y3IQU3_9VIBR</name>
<feature type="signal peptide" evidence="4">
    <location>
        <begin position="1"/>
        <end position="19"/>
    </location>
</feature>
<dbReference type="PANTHER" id="PTHR34501:SF2">
    <property type="entry name" value="OUTER MEMBRANE PORIN F-RELATED"/>
    <property type="match status" value="1"/>
</dbReference>
<keyword evidence="2 4" id="KW-0732">Signal</keyword>
<keyword evidence="7" id="KW-1185">Reference proteome</keyword>
<evidence type="ECO:0000256" key="3">
    <source>
        <dbReference type="ARBA" id="ARBA00023136"/>
    </source>
</evidence>
<dbReference type="Gene3D" id="2.40.160.10">
    <property type="entry name" value="Porin"/>
    <property type="match status" value="1"/>
</dbReference>
<dbReference type="Pfam" id="PF13609">
    <property type="entry name" value="Porin_4"/>
    <property type="match status" value="1"/>
</dbReference>
<dbReference type="Proteomes" id="UP000318242">
    <property type="component" value="Unassembled WGS sequence"/>
</dbReference>
<keyword evidence="3" id="KW-0472">Membrane</keyword>
<evidence type="ECO:0000259" key="5">
    <source>
        <dbReference type="Pfam" id="PF13609"/>
    </source>
</evidence>
<evidence type="ECO:0000256" key="1">
    <source>
        <dbReference type="ARBA" id="ARBA00004571"/>
    </source>
</evidence>
<dbReference type="GO" id="GO:0015288">
    <property type="term" value="F:porin activity"/>
    <property type="evidence" value="ECO:0007669"/>
    <property type="project" value="InterPro"/>
</dbReference>
<sequence length="326" mass="34814">MKKTILATLLATCATSAMAADIYSNDTTTVGLKGEVDAYFAKTDINGVDSDAGVAVWAKIQMDAEQKVTDKVTAFASFEIEAGSDYRGTSNDASFDDILVGIKMENWGAAVGEVGDLAESLDAIQKDDITNEGNYMGSTSGNTRESGGEGLVVKGIVGPVTLVADVYTDTDSNIDNTFGFSADYQHEHFSIGASYLQGETDLDEDVQLYGASVSTSFSNVYLAATFADFEGFDSFGFYPTDSVVEGYTMGLAASYQLNATRFYTTYAFADMDAIAGVDEGETYNLVIGADYAIADNILAFAEYQYADADWAIDESQTVVAGVYYSF</sequence>
<dbReference type="InterPro" id="IPR050298">
    <property type="entry name" value="Gram-neg_bact_OMP"/>
</dbReference>
<organism evidence="6 7">
    <name type="scientific">Vibrio comitans NBRC 102076</name>
    <dbReference type="NCBI Taxonomy" id="1219078"/>
    <lineage>
        <taxon>Bacteria</taxon>
        <taxon>Pseudomonadati</taxon>
        <taxon>Pseudomonadota</taxon>
        <taxon>Gammaproteobacteria</taxon>
        <taxon>Vibrionales</taxon>
        <taxon>Vibrionaceae</taxon>
        <taxon>Vibrio</taxon>
    </lineage>
</organism>
<dbReference type="PANTHER" id="PTHR34501">
    <property type="entry name" value="PROTEIN YDDL-RELATED"/>
    <property type="match status" value="1"/>
</dbReference>
<dbReference type="InterPro" id="IPR033900">
    <property type="entry name" value="Gram_neg_porin_domain"/>
</dbReference>
<dbReference type="InterPro" id="IPR023614">
    <property type="entry name" value="Porin_dom_sf"/>
</dbReference>
<evidence type="ECO:0000313" key="6">
    <source>
        <dbReference type="EMBL" id="GEA61130.1"/>
    </source>
</evidence>
<dbReference type="SUPFAM" id="SSF56935">
    <property type="entry name" value="Porins"/>
    <property type="match status" value="1"/>
</dbReference>
<reference evidence="6 7" key="1">
    <citation type="submission" date="2019-06" db="EMBL/GenBank/DDBJ databases">
        <title>Whole genome shotgun sequence of Vibrio comitans NBRC 102076.</title>
        <authorList>
            <person name="Hosoyama A."/>
            <person name="Uohara A."/>
            <person name="Ohji S."/>
            <person name="Ichikawa N."/>
        </authorList>
    </citation>
    <scope>NUCLEOTIDE SEQUENCE [LARGE SCALE GENOMIC DNA]</scope>
    <source>
        <strain evidence="6 7">NBRC 102076</strain>
    </source>
</reference>
<dbReference type="GO" id="GO:0009279">
    <property type="term" value="C:cell outer membrane"/>
    <property type="evidence" value="ECO:0007669"/>
    <property type="project" value="UniProtKB-SubCell"/>
</dbReference>
<protein>
    <submittedName>
        <fullName evidence="6">Porin</fullName>
    </submittedName>
</protein>
<dbReference type="AlphaFoldDB" id="A0A4Y3IQU3"/>
<gene>
    <name evidence="6" type="ORF">VCO01S_23230</name>
</gene>
<proteinExistence type="predicted"/>